<keyword evidence="1" id="KW-0496">Mitochondrion</keyword>
<protein>
    <submittedName>
        <fullName evidence="1">Uncharacterized protein</fullName>
    </submittedName>
</protein>
<accession>A0A101M0A7</accession>
<comment type="caution">
    <text evidence="1">The sequence shown here is derived from an EMBL/GenBank/DDBJ whole genome shotgun (WGS) entry which is preliminary data.</text>
</comment>
<reference evidence="1" key="1">
    <citation type="journal article" date="2015" name="Genome Biol. Evol.">
        <title>Organellar Genomes of White Spruce (Picea glauca): Assembly and Annotation.</title>
        <authorList>
            <person name="Jackman S.D."/>
            <person name="Warren R.L."/>
            <person name="Gibb E.A."/>
            <person name="Vandervalk B.P."/>
            <person name="Mohamadi H."/>
            <person name="Chu J."/>
            <person name="Raymond A."/>
            <person name="Pleasance S."/>
            <person name="Coope R."/>
            <person name="Wildung M.R."/>
            <person name="Ritland C.E."/>
            <person name="Bousquet J."/>
            <person name="Jones S.J."/>
            <person name="Bohlmann J."/>
            <person name="Birol I."/>
        </authorList>
    </citation>
    <scope>NUCLEOTIDE SEQUENCE [LARGE SCALE GENOMIC DNA]</scope>
    <source>
        <tissue evidence="1">Flushing bud</tissue>
    </source>
</reference>
<dbReference type="EMBL" id="LKAM01000005">
    <property type="protein sequence ID" value="KUM48661.1"/>
    <property type="molecule type" value="Genomic_DNA"/>
</dbReference>
<organism evidence="1">
    <name type="scientific">Picea glauca</name>
    <name type="common">White spruce</name>
    <name type="synonym">Pinus glauca</name>
    <dbReference type="NCBI Taxonomy" id="3330"/>
    <lineage>
        <taxon>Eukaryota</taxon>
        <taxon>Viridiplantae</taxon>
        <taxon>Streptophyta</taxon>
        <taxon>Embryophyta</taxon>
        <taxon>Tracheophyta</taxon>
        <taxon>Spermatophyta</taxon>
        <taxon>Pinopsida</taxon>
        <taxon>Pinidae</taxon>
        <taxon>Conifers I</taxon>
        <taxon>Pinales</taxon>
        <taxon>Pinaceae</taxon>
        <taxon>Picea</taxon>
    </lineage>
</organism>
<name>A0A101M0A7_PICGL</name>
<evidence type="ECO:0000313" key="1">
    <source>
        <dbReference type="EMBL" id="KUM48661.1"/>
    </source>
</evidence>
<geneLocation type="mitochondrion" evidence="1"/>
<sequence length="36" mass="4097">MELRAMALKLLNQLLSQVGLDLLLSVRCMFRAQSPH</sequence>
<proteinExistence type="predicted"/>
<dbReference type="AlphaFoldDB" id="A0A101M0A7"/>
<gene>
    <name evidence="1" type="ORF">ABT39_MTgene4676</name>
</gene>